<evidence type="ECO:0000259" key="2">
    <source>
        <dbReference type="PROSITE" id="PS50801"/>
    </source>
</evidence>
<proteinExistence type="predicted"/>
<dbReference type="EMBL" id="QLZR01000002">
    <property type="protein sequence ID" value="RAZ79167.1"/>
    <property type="molecule type" value="Genomic_DNA"/>
</dbReference>
<dbReference type="PANTHER" id="PTHR33745">
    <property type="entry name" value="RSBT ANTAGONIST PROTEIN RSBS-RELATED"/>
    <property type="match status" value="1"/>
</dbReference>
<evidence type="ECO:0000256" key="1">
    <source>
        <dbReference type="ARBA" id="ARBA00022553"/>
    </source>
</evidence>
<organism evidence="3 4">
    <name type="scientific">Planococcus halotolerans</name>
    <dbReference type="NCBI Taxonomy" id="2233542"/>
    <lineage>
        <taxon>Bacteria</taxon>
        <taxon>Bacillati</taxon>
        <taxon>Bacillota</taxon>
        <taxon>Bacilli</taxon>
        <taxon>Bacillales</taxon>
        <taxon>Caryophanaceae</taxon>
        <taxon>Planococcus</taxon>
    </lineage>
</organism>
<accession>A0A365L1C3</accession>
<dbReference type="CDD" id="cd07041">
    <property type="entry name" value="STAS_RsbR_RsbS_like"/>
    <property type="match status" value="1"/>
</dbReference>
<dbReference type="Pfam" id="PF01740">
    <property type="entry name" value="STAS"/>
    <property type="match status" value="1"/>
</dbReference>
<name>A0A365L1C3_9BACL</name>
<reference evidence="3 4" key="1">
    <citation type="submission" date="2018-06" db="EMBL/GenBank/DDBJ databases">
        <title>The draft genome sequences of strains SCU63 and S1.</title>
        <authorList>
            <person name="Gan L."/>
        </authorList>
    </citation>
    <scope>NUCLEOTIDE SEQUENCE [LARGE SCALE GENOMIC DNA]</scope>
    <source>
        <strain evidence="3 4">SCU63</strain>
    </source>
</reference>
<evidence type="ECO:0000313" key="4">
    <source>
        <dbReference type="Proteomes" id="UP000251002"/>
    </source>
</evidence>
<dbReference type="InterPro" id="IPR036513">
    <property type="entry name" value="STAS_dom_sf"/>
</dbReference>
<dbReference type="PROSITE" id="PS50801">
    <property type="entry name" value="STAS"/>
    <property type="match status" value="1"/>
</dbReference>
<keyword evidence="1" id="KW-0597">Phosphoprotein</keyword>
<dbReference type="Proteomes" id="UP000251002">
    <property type="component" value="Unassembled WGS sequence"/>
</dbReference>
<dbReference type="SUPFAM" id="SSF52091">
    <property type="entry name" value="SpoIIaa-like"/>
    <property type="match status" value="1"/>
</dbReference>
<feature type="domain" description="STAS" evidence="2">
    <location>
        <begin position="164"/>
        <end position="273"/>
    </location>
</feature>
<sequence length="273" mass="31176">MLINEDLHQYLCSKTDELTEEWYKTLDKNKEGVYGTTDPWEVKKLKEQNHGFHKHFCSMFEKEQEDFMMEFDEWIAEVTNDNAHLDTPLPSVIEEFFRTQIQYLELVGKFAVKNKDKVKHEQVAVWNKAIVEVISKIIQEYTVKSMEATSKRWREQEALMDQISAPVIRLSENTALLPLVGEINSSRSEAMFENAMAQATNYSITKLFIDISGVPAIDTMVANQIFQMISGLKLIGVETALSGISPVIAKTAVELGIDFKDIQVYSTLPQALK</sequence>
<protein>
    <submittedName>
        <fullName evidence="3">STAS domain-containing protein</fullName>
    </submittedName>
</protein>
<keyword evidence="4" id="KW-1185">Reference proteome</keyword>
<dbReference type="Gene3D" id="3.30.750.24">
    <property type="entry name" value="STAS domain"/>
    <property type="match status" value="1"/>
</dbReference>
<dbReference type="InterPro" id="IPR051932">
    <property type="entry name" value="Bact_StressResp_Reg"/>
</dbReference>
<comment type="caution">
    <text evidence="3">The sequence shown here is derived from an EMBL/GenBank/DDBJ whole genome shotgun (WGS) entry which is preliminary data.</text>
</comment>
<dbReference type="RefSeq" id="WP_112222752.1">
    <property type="nucleotide sequence ID" value="NZ_CP047673.1"/>
</dbReference>
<dbReference type="AlphaFoldDB" id="A0A365L1C3"/>
<evidence type="ECO:0000313" key="3">
    <source>
        <dbReference type="EMBL" id="RAZ79167.1"/>
    </source>
</evidence>
<dbReference type="InterPro" id="IPR002645">
    <property type="entry name" value="STAS_dom"/>
</dbReference>
<gene>
    <name evidence="3" type="ORF">DP120_05990</name>
</gene>
<dbReference type="PANTHER" id="PTHR33745:SF3">
    <property type="entry name" value="RSBT CO-ANTAGONIST PROTEIN RSBRC"/>
    <property type="match status" value="1"/>
</dbReference>